<evidence type="ECO:0000256" key="1">
    <source>
        <dbReference type="ARBA" id="ARBA00022532"/>
    </source>
</evidence>
<dbReference type="InterPro" id="IPR013650">
    <property type="entry name" value="ATP-grasp_succ-CoA_synth-type"/>
</dbReference>
<reference evidence="5 6" key="2">
    <citation type="submission" date="2018-08" db="EMBL/GenBank/DDBJ databases">
        <authorList>
            <person name="Laetsch R D."/>
            <person name="Stevens L."/>
            <person name="Kumar S."/>
            <person name="Blaxter L. M."/>
        </authorList>
    </citation>
    <scope>NUCLEOTIDE SEQUENCE [LARGE SCALE GENOMIC DNA]</scope>
</reference>
<dbReference type="PROSITE" id="PS50975">
    <property type="entry name" value="ATP_GRASP"/>
    <property type="match status" value="1"/>
</dbReference>
<dbReference type="UniPathway" id="UPA00223">
    <property type="reaction ID" value="UER00999"/>
</dbReference>
<gene>
    <name evidence="5" type="ORF">NOO_LOCUS11524</name>
</gene>
<dbReference type="GO" id="GO:0046872">
    <property type="term" value="F:metal ion binding"/>
    <property type="evidence" value="ECO:0007669"/>
    <property type="project" value="InterPro"/>
</dbReference>
<dbReference type="GO" id="GO:0042709">
    <property type="term" value="C:succinate-CoA ligase complex"/>
    <property type="evidence" value="ECO:0007669"/>
    <property type="project" value="TreeGrafter"/>
</dbReference>
<evidence type="ECO:0000313" key="6">
    <source>
        <dbReference type="Proteomes" id="UP000271087"/>
    </source>
</evidence>
<dbReference type="GO" id="GO:0006099">
    <property type="term" value="P:tricarboxylic acid cycle"/>
    <property type="evidence" value="ECO:0007669"/>
    <property type="project" value="UniProtKB-UniPathway"/>
</dbReference>
<dbReference type="Pfam" id="PF08442">
    <property type="entry name" value="ATP-grasp_2"/>
    <property type="match status" value="1"/>
</dbReference>
<dbReference type="GO" id="GO:0004775">
    <property type="term" value="F:succinate-CoA ligase (ADP-forming) activity"/>
    <property type="evidence" value="ECO:0007669"/>
    <property type="project" value="TreeGrafter"/>
</dbReference>
<dbReference type="Proteomes" id="UP000271087">
    <property type="component" value="Unassembled WGS sequence"/>
</dbReference>
<dbReference type="InterPro" id="IPR011761">
    <property type="entry name" value="ATP-grasp"/>
</dbReference>
<evidence type="ECO:0000313" key="7">
    <source>
        <dbReference type="WBParaSite" id="nOo.2.0.1.t11524-RA"/>
    </source>
</evidence>
<organism evidence="7">
    <name type="scientific">Onchocerca ochengi</name>
    <name type="common">Filarial nematode worm</name>
    <dbReference type="NCBI Taxonomy" id="42157"/>
    <lineage>
        <taxon>Eukaryota</taxon>
        <taxon>Metazoa</taxon>
        <taxon>Ecdysozoa</taxon>
        <taxon>Nematoda</taxon>
        <taxon>Chromadorea</taxon>
        <taxon>Rhabditida</taxon>
        <taxon>Spirurina</taxon>
        <taxon>Spiruromorpha</taxon>
        <taxon>Filarioidea</taxon>
        <taxon>Onchocercidae</taxon>
        <taxon>Onchocerca</taxon>
    </lineage>
</organism>
<dbReference type="PANTHER" id="PTHR11815">
    <property type="entry name" value="SUCCINYL-COA SYNTHETASE BETA CHAIN"/>
    <property type="match status" value="1"/>
</dbReference>
<proteinExistence type="predicted"/>
<sequence>MFRRDRKLFLKTYKALVPAVRRLSLKEHQGISLLKQANIPVAPFGVARNADELYEEARKIGGKDLVVKAQVLTGGRGKGYFESGLEGGVQLVFS</sequence>
<keyword evidence="1" id="KW-0816">Tricarboxylic acid cycle</keyword>
<evidence type="ECO:0000256" key="2">
    <source>
        <dbReference type="ARBA" id="ARBA00022840"/>
    </source>
</evidence>
<evidence type="ECO:0000259" key="4">
    <source>
        <dbReference type="PROSITE" id="PS50975"/>
    </source>
</evidence>
<reference evidence="7" key="1">
    <citation type="submission" date="2016-06" db="UniProtKB">
        <authorList>
            <consortium name="WormBaseParasite"/>
        </authorList>
    </citation>
    <scope>IDENTIFICATION</scope>
</reference>
<dbReference type="PANTHER" id="PTHR11815:SF1">
    <property type="entry name" value="SUCCINATE--COA LIGASE [ADP-FORMING] SUBUNIT BETA, MITOCHONDRIAL"/>
    <property type="match status" value="1"/>
</dbReference>
<feature type="domain" description="ATP-grasp" evidence="4">
    <location>
        <begin position="31"/>
        <end position="77"/>
    </location>
</feature>
<keyword evidence="2 3" id="KW-0067">ATP-binding</keyword>
<dbReference type="GO" id="GO:0006104">
    <property type="term" value="P:succinyl-CoA metabolic process"/>
    <property type="evidence" value="ECO:0007669"/>
    <property type="project" value="TreeGrafter"/>
</dbReference>
<dbReference type="Gene3D" id="3.30.1490.20">
    <property type="entry name" value="ATP-grasp fold, A domain"/>
    <property type="match status" value="1"/>
</dbReference>
<dbReference type="EMBL" id="UYRW01008160">
    <property type="protein sequence ID" value="VDM96343.1"/>
    <property type="molecule type" value="Genomic_DNA"/>
</dbReference>
<protein>
    <submittedName>
        <fullName evidence="7">ATP-grasp domain-containing protein</fullName>
    </submittedName>
</protein>
<dbReference type="InterPro" id="IPR013815">
    <property type="entry name" value="ATP_grasp_subdomain_1"/>
</dbReference>
<dbReference type="GO" id="GO:0005739">
    <property type="term" value="C:mitochondrion"/>
    <property type="evidence" value="ECO:0007669"/>
    <property type="project" value="TreeGrafter"/>
</dbReference>
<accession>A0A182ETP7</accession>
<evidence type="ECO:0000313" key="5">
    <source>
        <dbReference type="EMBL" id="VDM96343.1"/>
    </source>
</evidence>
<evidence type="ECO:0000256" key="3">
    <source>
        <dbReference type="PROSITE-ProRule" id="PRU00409"/>
    </source>
</evidence>
<dbReference type="WBParaSite" id="nOo.2.0.1.t11524-RA">
    <property type="protein sequence ID" value="nOo.2.0.1.t11524-RA"/>
    <property type="gene ID" value="nOo.2.0.1.g11524"/>
</dbReference>
<dbReference type="GO" id="GO:0005524">
    <property type="term" value="F:ATP binding"/>
    <property type="evidence" value="ECO:0007669"/>
    <property type="project" value="UniProtKB-UniRule"/>
</dbReference>
<keyword evidence="6" id="KW-1185">Reference proteome</keyword>
<name>A0A182ETP7_ONCOC</name>
<dbReference type="STRING" id="42157.A0A182ETP7"/>
<dbReference type="SUPFAM" id="SSF56059">
    <property type="entry name" value="Glutathione synthetase ATP-binding domain-like"/>
    <property type="match status" value="1"/>
</dbReference>
<dbReference type="AlphaFoldDB" id="A0A182ETP7"/>
<dbReference type="OrthoDB" id="5856978at2759"/>
<keyword evidence="3" id="KW-0547">Nucleotide-binding</keyword>